<gene>
    <name evidence="2" type="ORF">CURHAP_LOCUS32004</name>
    <name evidence="3" type="ORF">ORAREDHAP_LOCUS31647</name>
</gene>
<dbReference type="Proteomes" id="UP000507245">
    <property type="component" value="Unassembled WGS sequence"/>
</dbReference>
<feature type="transmembrane region" description="Helical" evidence="1">
    <location>
        <begin position="57"/>
        <end position="77"/>
    </location>
</feature>
<evidence type="ECO:0000256" key="1">
    <source>
        <dbReference type="SAM" id="Phobius"/>
    </source>
</evidence>
<accession>A0A6J5XB10</accession>
<keyword evidence="1" id="KW-1133">Transmembrane helix</keyword>
<keyword evidence="1" id="KW-0812">Transmembrane</keyword>
<evidence type="ECO:0000313" key="3">
    <source>
        <dbReference type="EMBL" id="CAB4310071.1"/>
    </source>
</evidence>
<dbReference type="AlphaFoldDB" id="A0A6J5XB10"/>
<organism evidence="3 5">
    <name type="scientific">Prunus armeniaca</name>
    <name type="common">Apricot</name>
    <name type="synonym">Armeniaca vulgaris</name>
    <dbReference type="NCBI Taxonomy" id="36596"/>
    <lineage>
        <taxon>Eukaryota</taxon>
        <taxon>Viridiplantae</taxon>
        <taxon>Streptophyta</taxon>
        <taxon>Embryophyta</taxon>
        <taxon>Tracheophyta</taxon>
        <taxon>Spermatophyta</taxon>
        <taxon>Magnoliopsida</taxon>
        <taxon>eudicotyledons</taxon>
        <taxon>Gunneridae</taxon>
        <taxon>Pentapetalae</taxon>
        <taxon>rosids</taxon>
        <taxon>fabids</taxon>
        <taxon>Rosales</taxon>
        <taxon>Rosaceae</taxon>
        <taxon>Amygdaloideae</taxon>
        <taxon>Amygdaleae</taxon>
        <taxon>Prunus</taxon>
    </lineage>
</organism>
<evidence type="ECO:0008006" key="6">
    <source>
        <dbReference type="Google" id="ProtNLM"/>
    </source>
</evidence>
<dbReference type="Proteomes" id="UP000507222">
    <property type="component" value="Unassembled WGS sequence"/>
</dbReference>
<name>A0A6J5XB10_PRUAR</name>
<reference evidence="5" key="1">
    <citation type="journal article" date="2020" name="Genome Biol.">
        <title>Gamete binning: chromosome-level and haplotype-resolved genome assembly enabled by high-throughput single-cell sequencing of gamete genomes.</title>
        <authorList>
            <person name="Campoy J.A."/>
            <person name="Sun H."/>
            <person name="Goel M."/>
            <person name="Jiao W.-B."/>
            <person name="Folz-Donahue K."/>
            <person name="Wang N."/>
            <person name="Rubio M."/>
            <person name="Liu C."/>
            <person name="Kukat C."/>
            <person name="Ruiz D."/>
            <person name="Huettel B."/>
            <person name="Schneeberger K."/>
        </authorList>
    </citation>
    <scope>NUCLEOTIDE SEQUENCE [LARGE SCALE GENOMIC DNA]</scope>
    <source>
        <strain evidence="5">cv. Rojo Pasion</strain>
    </source>
</reference>
<evidence type="ECO:0000313" key="5">
    <source>
        <dbReference type="Proteomes" id="UP000507245"/>
    </source>
</evidence>
<evidence type="ECO:0000313" key="4">
    <source>
        <dbReference type="Proteomes" id="UP000507222"/>
    </source>
</evidence>
<keyword evidence="1" id="KW-0472">Membrane</keyword>
<dbReference type="EMBL" id="CAEKDK010000005">
    <property type="protein sequence ID" value="CAB4279608.1"/>
    <property type="molecule type" value="Genomic_DNA"/>
</dbReference>
<keyword evidence="5" id="KW-1185">Reference proteome</keyword>
<reference evidence="3 4" key="2">
    <citation type="submission" date="2020-05" db="EMBL/GenBank/DDBJ databases">
        <authorList>
            <person name="Campoy J."/>
            <person name="Schneeberger K."/>
            <person name="Spophaly S."/>
        </authorList>
    </citation>
    <scope>NUCLEOTIDE SEQUENCE [LARGE SCALE GENOMIC DNA]</scope>
    <source>
        <strain evidence="3">PruArmRojPasFocal</strain>
    </source>
</reference>
<evidence type="ECO:0000313" key="2">
    <source>
        <dbReference type="EMBL" id="CAB4279608.1"/>
    </source>
</evidence>
<protein>
    <recommendedName>
        <fullName evidence="6">Transmembrane protein</fullName>
    </recommendedName>
</protein>
<feature type="transmembrane region" description="Helical" evidence="1">
    <location>
        <begin position="12"/>
        <end position="37"/>
    </location>
</feature>
<proteinExistence type="predicted"/>
<dbReference type="EMBL" id="CAEKKB010000005">
    <property type="protein sequence ID" value="CAB4310071.1"/>
    <property type="molecule type" value="Genomic_DNA"/>
</dbReference>
<sequence>MSAWIRKLDLWLLCSVFYVGFEPVCLLVALGVGLGVGSCSRGRVGVEEDVVGREMVGVGYVVVASFIATVVAMEGCGGRGGLWMNFRIYSHI</sequence>